<feature type="signal peptide" evidence="2">
    <location>
        <begin position="1"/>
        <end position="29"/>
    </location>
</feature>
<evidence type="ECO:0000256" key="2">
    <source>
        <dbReference type="SAM" id="SignalP"/>
    </source>
</evidence>
<keyword evidence="4" id="KW-1185">Reference proteome</keyword>
<name>U6H6L2_9EIME</name>
<feature type="chain" id="PRO_5004670588" evidence="2">
    <location>
        <begin position="30"/>
        <end position="260"/>
    </location>
</feature>
<dbReference type="EMBL" id="HG695201">
    <property type="protein sequence ID" value="CDI86364.1"/>
    <property type="molecule type" value="Genomic_DNA"/>
</dbReference>
<dbReference type="Proteomes" id="UP000018201">
    <property type="component" value="Unassembled WGS sequence"/>
</dbReference>
<protein>
    <submittedName>
        <fullName evidence="3">Uncharacterized protein</fullName>
    </submittedName>
</protein>
<dbReference type="AlphaFoldDB" id="U6H6L2"/>
<feature type="compositionally biased region" description="Polar residues" evidence="1">
    <location>
        <begin position="240"/>
        <end position="260"/>
    </location>
</feature>
<sequence>MAFRGSPLGFSAALAGLPVVLMLAQPLLCLCHMKGPFTHTHAAVAYAENGGNGITGGHGEESYANSLEQAGADAHLWEATCSSYKSITVRFPEIHALATYDLKQIVQGAPPTGWACKASEPLFELDEYPPFFRTKLKTPNDPHEEIQRLLADLLKEPSSPSTTSAAQKGEEEADTTECLQNVLAANTTLLYSYRDKNKQQHPDSNGIGALWSQPEITDDPTPWEPLNTDDPFEGLVQAAGQHQQPRSTSANTRILADSTW</sequence>
<feature type="region of interest" description="Disordered" evidence="1">
    <location>
        <begin position="197"/>
        <end position="260"/>
    </location>
</feature>
<dbReference type="VEuPathDB" id="ToxoDB:EPH_0019470"/>
<evidence type="ECO:0000256" key="1">
    <source>
        <dbReference type="SAM" id="MobiDB-lite"/>
    </source>
</evidence>
<dbReference type="OrthoDB" id="347442at2759"/>
<reference evidence="3" key="1">
    <citation type="submission" date="2013-10" db="EMBL/GenBank/DDBJ databases">
        <title>Genomic analysis of the causative agents of coccidiosis in chickens.</title>
        <authorList>
            <person name="Reid A.J."/>
            <person name="Blake D."/>
            <person name="Billington K."/>
            <person name="Browne H."/>
            <person name="Dunn M."/>
            <person name="Hung S."/>
            <person name="Kawahara F."/>
            <person name="Miranda-Saavedra D."/>
            <person name="Mourier T."/>
            <person name="Nagra H."/>
            <person name="Otto T.D."/>
            <person name="Rawlings N."/>
            <person name="Sanchez A."/>
            <person name="Sanders M."/>
            <person name="Subramaniam C."/>
            <person name="Tay Y."/>
            <person name="Dear P."/>
            <person name="Doerig C."/>
            <person name="Gruber A."/>
            <person name="Parkinson J."/>
            <person name="Shirley M."/>
            <person name="Wan K.L."/>
            <person name="Berriman M."/>
            <person name="Tomley F."/>
            <person name="Pain A."/>
        </authorList>
    </citation>
    <scope>NUCLEOTIDE SEQUENCE [LARGE SCALE GENOMIC DNA]</scope>
    <source>
        <strain evidence="3">Houghton</strain>
    </source>
</reference>
<organism evidence="3 4">
    <name type="scientific">Eimeria praecox</name>
    <dbReference type="NCBI Taxonomy" id="51316"/>
    <lineage>
        <taxon>Eukaryota</taxon>
        <taxon>Sar</taxon>
        <taxon>Alveolata</taxon>
        <taxon>Apicomplexa</taxon>
        <taxon>Conoidasida</taxon>
        <taxon>Coccidia</taxon>
        <taxon>Eucoccidiorida</taxon>
        <taxon>Eimeriorina</taxon>
        <taxon>Eimeriidae</taxon>
        <taxon>Eimeria</taxon>
    </lineage>
</organism>
<keyword evidence="2" id="KW-0732">Signal</keyword>
<evidence type="ECO:0000313" key="4">
    <source>
        <dbReference type="Proteomes" id="UP000018201"/>
    </source>
</evidence>
<proteinExistence type="predicted"/>
<accession>U6H6L2</accession>
<gene>
    <name evidence="3" type="ORF">EPH_0019470</name>
</gene>
<evidence type="ECO:0000313" key="3">
    <source>
        <dbReference type="EMBL" id="CDI86364.1"/>
    </source>
</evidence>
<feature type="region of interest" description="Disordered" evidence="1">
    <location>
        <begin position="153"/>
        <end position="174"/>
    </location>
</feature>
<reference evidence="3" key="2">
    <citation type="submission" date="2013-10" db="EMBL/GenBank/DDBJ databases">
        <authorList>
            <person name="Aslett M."/>
        </authorList>
    </citation>
    <scope>NUCLEOTIDE SEQUENCE [LARGE SCALE GENOMIC DNA]</scope>
    <source>
        <strain evidence="3">Houghton</strain>
    </source>
</reference>